<feature type="domain" description="Restriction endonuclease type IV Mrr" evidence="3">
    <location>
        <begin position="381"/>
        <end position="493"/>
    </location>
</feature>
<sequence>MVAGGRDGWNGSGGGGGGGGAGQEGWPGGPRTRAAAGGDQEGWPGGPRTRAAAGGGRAYLAKQYTEVAEDAEQRLEELLALAAEPSPAVDFDALRRPYEPRPLPADAVVEPPRWTDYAPDPGQAAAGAPGRPLLSGPYQQELAAARLRHQRALREYRVQEKELRLRAEEARLTHEQEEQQRARNVREYNERLEGYRLAYQEGRPAAVESVLERALAAAGRLPGLEVPARVSYRELTRTAVVDLVLPGPTVVPSALRFQVAPDGGVDAVERPRAETLARYHQLLARLVLRALDALLAADTESRLDGIVLNGRAVTAEAGESCLVSVDARRADLFAGTLLPAGSAEAVERLCALPSVLSDDPFGPTPVTPFAIGRSGPPAPEDLSPGEFTAMITELFELLGLDDWDLRLQGRDGLLAVAQGDGREFADAPHVVFAARRPSTVRADAVRDVAEVVADEQADCGIWATTGSFDVDAVVAAASLPQLRLIDGGELRSLVRAHLGAELGG</sequence>
<evidence type="ECO:0000313" key="5">
    <source>
        <dbReference type="Proteomes" id="UP001592530"/>
    </source>
</evidence>
<dbReference type="GO" id="GO:0004519">
    <property type="term" value="F:endonuclease activity"/>
    <property type="evidence" value="ECO:0007669"/>
    <property type="project" value="UniProtKB-KW"/>
</dbReference>
<evidence type="ECO:0000256" key="1">
    <source>
        <dbReference type="SAM" id="Coils"/>
    </source>
</evidence>
<evidence type="ECO:0000259" key="3">
    <source>
        <dbReference type="Pfam" id="PF04471"/>
    </source>
</evidence>
<keyword evidence="4" id="KW-0255">Endonuclease</keyword>
<feature type="compositionally biased region" description="Low complexity" evidence="2">
    <location>
        <begin position="29"/>
        <end position="38"/>
    </location>
</feature>
<comment type="caution">
    <text evidence="4">The sequence shown here is derived from an EMBL/GenBank/DDBJ whole genome shotgun (WGS) entry which is preliminary data.</text>
</comment>
<dbReference type="EMBL" id="JBHEZY010000001">
    <property type="protein sequence ID" value="MFC1429326.1"/>
    <property type="molecule type" value="Genomic_DNA"/>
</dbReference>
<keyword evidence="4" id="KW-0378">Hydrolase</keyword>
<feature type="region of interest" description="Disordered" evidence="2">
    <location>
        <begin position="1"/>
        <end position="54"/>
    </location>
</feature>
<dbReference type="Pfam" id="PF04471">
    <property type="entry name" value="Mrr_cat"/>
    <property type="match status" value="1"/>
</dbReference>
<keyword evidence="1" id="KW-0175">Coiled coil</keyword>
<organism evidence="4 5">
    <name type="scientific">Streptacidiphilus alkalitolerans</name>
    <dbReference type="NCBI Taxonomy" id="3342712"/>
    <lineage>
        <taxon>Bacteria</taxon>
        <taxon>Bacillati</taxon>
        <taxon>Actinomycetota</taxon>
        <taxon>Actinomycetes</taxon>
        <taxon>Kitasatosporales</taxon>
        <taxon>Streptomycetaceae</taxon>
        <taxon>Streptacidiphilus</taxon>
    </lineage>
</organism>
<evidence type="ECO:0000256" key="2">
    <source>
        <dbReference type="SAM" id="MobiDB-lite"/>
    </source>
</evidence>
<feature type="coiled-coil region" evidence="1">
    <location>
        <begin position="142"/>
        <end position="185"/>
    </location>
</feature>
<name>A0ABV6WTQ0_9ACTN</name>
<proteinExistence type="predicted"/>
<feature type="compositionally biased region" description="Gly residues" evidence="2">
    <location>
        <begin position="1"/>
        <end position="28"/>
    </location>
</feature>
<protein>
    <submittedName>
        <fullName evidence="4">Restriction endonuclease</fullName>
        <ecNumber evidence="4">3.1.21.-</ecNumber>
    </submittedName>
</protein>
<accession>A0ABV6WTQ0</accession>
<dbReference type="Proteomes" id="UP001592530">
    <property type="component" value="Unassembled WGS sequence"/>
</dbReference>
<evidence type="ECO:0000313" key="4">
    <source>
        <dbReference type="EMBL" id="MFC1429326.1"/>
    </source>
</evidence>
<dbReference type="EC" id="3.1.21.-" evidence="4"/>
<dbReference type="GO" id="GO:0016787">
    <property type="term" value="F:hydrolase activity"/>
    <property type="evidence" value="ECO:0007669"/>
    <property type="project" value="UniProtKB-KW"/>
</dbReference>
<dbReference type="InterPro" id="IPR007560">
    <property type="entry name" value="Restrct_endonuc_IV_Mrr"/>
</dbReference>
<gene>
    <name evidence="4" type="ORF">ACEZDB_01460</name>
</gene>
<reference evidence="4 5" key="1">
    <citation type="submission" date="2024-09" db="EMBL/GenBank/DDBJ databases">
        <authorList>
            <person name="Lee S.D."/>
        </authorList>
    </citation>
    <scope>NUCLEOTIDE SEQUENCE [LARGE SCALE GENOMIC DNA]</scope>
    <source>
        <strain evidence="4 5">N1-3</strain>
    </source>
</reference>
<dbReference type="RefSeq" id="WP_380547836.1">
    <property type="nucleotide sequence ID" value="NZ_JBHEZY010000001.1"/>
</dbReference>
<keyword evidence="4" id="KW-0540">Nuclease</keyword>